<feature type="region of interest" description="Disordered" evidence="1">
    <location>
        <begin position="39"/>
        <end position="60"/>
    </location>
</feature>
<reference evidence="2 3" key="1">
    <citation type="submission" date="2017-09" db="EMBL/GenBank/DDBJ databases">
        <authorList>
            <person name="Zhang H."/>
            <person name="Hu S."/>
            <person name="Xu J."/>
            <person name="He Z."/>
        </authorList>
    </citation>
    <scope>NUCLEOTIDE SEQUENCE [LARGE SCALE GENOMIC DNA]</scope>
    <source>
        <strain evidence="2 3">TXX3120</strain>
    </source>
</reference>
<evidence type="ECO:0000313" key="2">
    <source>
        <dbReference type="EMBL" id="AYL38813.1"/>
    </source>
</evidence>
<proteinExistence type="predicted"/>
<dbReference type="Proteomes" id="UP000282170">
    <property type="component" value="Chromosome"/>
</dbReference>
<dbReference type="KEGG" id="sfug:CNQ36_27475"/>
<accession>A0A494UV80</accession>
<dbReference type="EMBL" id="CP023407">
    <property type="protein sequence ID" value="AYL38813.1"/>
    <property type="molecule type" value="Genomic_DNA"/>
</dbReference>
<sequence length="275" mass="30556">MTEIDYALFADRLASARRQGTAARWELLREFQHEWGYRPSGRTRAADDEPDEEQLEGVDPSLPVPAALTQWWELPYNSFADRPGLYWTHADLPPTVRPDPTGYGASGGLPRDNPHTGPDEDLRMCVFMAEYQYCNEWGYPAAHSALPDPAVLVAAQDDEGGDGWQPQSHSLSEFVLHLAVNRLPASFGWTAGLYEVSPATDELLRTRLRPTGLLPWRELGSRSVYFGGPDVLVCRDTGLGDRELTAFGRTREALDRLAVTLGVSWEDGVGEPEES</sequence>
<evidence type="ECO:0000256" key="1">
    <source>
        <dbReference type="SAM" id="MobiDB-lite"/>
    </source>
</evidence>
<evidence type="ECO:0008006" key="4">
    <source>
        <dbReference type="Google" id="ProtNLM"/>
    </source>
</evidence>
<evidence type="ECO:0000313" key="3">
    <source>
        <dbReference type="Proteomes" id="UP000282170"/>
    </source>
</evidence>
<gene>
    <name evidence="2" type="ORF">CNQ36_27475</name>
</gene>
<dbReference type="AlphaFoldDB" id="A0A494UV80"/>
<keyword evidence="3" id="KW-1185">Reference proteome</keyword>
<protein>
    <recommendedName>
        <fullName evidence="4">SMI1/KNR4 family protein</fullName>
    </recommendedName>
</protein>
<organism evidence="2 3">
    <name type="scientific">Streptomyces fungicidicus</name>
    <dbReference type="NCBI Taxonomy" id="68203"/>
    <lineage>
        <taxon>Bacteria</taxon>
        <taxon>Bacillati</taxon>
        <taxon>Actinomycetota</taxon>
        <taxon>Actinomycetes</taxon>
        <taxon>Kitasatosporales</taxon>
        <taxon>Streptomycetaceae</taxon>
        <taxon>Streptomyces</taxon>
    </lineage>
</organism>
<name>A0A494UV80_9ACTN</name>
<dbReference type="GeneID" id="93886604"/>
<dbReference type="RefSeq" id="WP_040905668.1">
    <property type="nucleotide sequence ID" value="NZ_CP023407.1"/>
</dbReference>